<name>A0AAF0WS62_DAUCS</name>
<evidence type="ECO:0000313" key="4">
    <source>
        <dbReference type="EMBL" id="WOG95045.1"/>
    </source>
</evidence>
<keyword evidence="1" id="KW-0677">Repeat</keyword>
<dbReference type="PROSITE" id="PS50105">
    <property type="entry name" value="SAM_DOMAIN"/>
    <property type="match status" value="1"/>
</dbReference>
<reference evidence="4" key="2">
    <citation type="submission" date="2022-03" db="EMBL/GenBank/DDBJ databases">
        <title>Draft title - Genomic analysis of global carrot germplasm unveils the trajectory of domestication and the origin of high carotenoid orange carrot.</title>
        <authorList>
            <person name="Iorizzo M."/>
            <person name="Ellison S."/>
            <person name="Senalik D."/>
            <person name="Macko-Podgorni A."/>
            <person name="Grzebelus D."/>
            <person name="Bostan H."/>
            <person name="Rolling W."/>
            <person name="Curaba J."/>
            <person name="Simon P."/>
        </authorList>
    </citation>
    <scope>NUCLEOTIDE SEQUENCE</scope>
    <source>
        <tissue evidence="4">Leaf</tissue>
    </source>
</reference>
<dbReference type="Pfam" id="PF00536">
    <property type="entry name" value="SAM_1"/>
    <property type="match status" value="1"/>
</dbReference>
<sequence length="195" mass="22250">MYADRESSAGKLSVKDRLQLAGSGSRRQNHKRQRQEDDKWVHNLYDNKGTQVLNRRDLRLKLQNKSTQSQLEIEGIRDLREKLSGSNNSLKVTTAAPKRRKVAVDSRLARKVIVQVPVQEAKKVMRTMSKKKTVHEAETVDSFLQSLGLEKYSLTFQVEEIDMAAFLHMNDADLKDLGIPMGPRKKILLALDLIL</sequence>
<dbReference type="PANTHER" id="PTHR10627:SF74">
    <property type="entry name" value="OS08G0526500 PROTEIN"/>
    <property type="match status" value="1"/>
</dbReference>
<feature type="domain" description="SAM" evidence="3">
    <location>
        <begin position="135"/>
        <end position="189"/>
    </location>
</feature>
<dbReference type="SMART" id="SM00454">
    <property type="entry name" value="SAM"/>
    <property type="match status" value="1"/>
</dbReference>
<keyword evidence="5" id="KW-1185">Reference proteome</keyword>
<dbReference type="EMBL" id="CP093345">
    <property type="protein sequence ID" value="WOG95045.1"/>
    <property type="molecule type" value="Genomic_DNA"/>
</dbReference>
<dbReference type="AlphaFoldDB" id="A0AAF0WS62"/>
<organism evidence="4 5">
    <name type="scientific">Daucus carota subsp. sativus</name>
    <name type="common">Carrot</name>
    <dbReference type="NCBI Taxonomy" id="79200"/>
    <lineage>
        <taxon>Eukaryota</taxon>
        <taxon>Viridiplantae</taxon>
        <taxon>Streptophyta</taxon>
        <taxon>Embryophyta</taxon>
        <taxon>Tracheophyta</taxon>
        <taxon>Spermatophyta</taxon>
        <taxon>Magnoliopsida</taxon>
        <taxon>eudicotyledons</taxon>
        <taxon>Gunneridae</taxon>
        <taxon>Pentapetalae</taxon>
        <taxon>asterids</taxon>
        <taxon>campanulids</taxon>
        <taxon>Apiales</taxon>
        <taxon>Apiaceae</taxon>
        <taxon>Apioideae</taxon>
        <taxon>Scandiceae</taxon>
        <taxon>Daucinae</taxon>
        <taxon>Daucus</taxon>
        <taxon>Daucus sect. Daucus</taxon>
    </lineage>
</organism>
<protein>
    <recommendedName>
        <fullName evidence="3">SAM domain-containing protein</fullName>
    </recommendedName>
</protein>
<dbReference type="SUPFAM" id="SSF47769">
    <property type="entry name" value="SAM/Pointed domain"/>
    <property type="match status" value="1"/>
</dbReference>
<dbReference type="PANTHER" id="PTHR10627">
    <property type="entry name" value="SCP160"/>
    <property type="match status" value="1"/>
</dbReference>
<proteinExistence type="predicted"/>
<feature type="compositionally biased region" description="Basic and acidic residues" evidence="2">
    <location>
        <begin position="1"/>
        <end position="18"/>
    </location>
</feature>
<dbReference type="Proteomes" id="UP000077755">
    <property type="component" value="Chromosome 3"/>
</dbReference>
<dbReference type="InterPro" id="IPR001660">
    <property type="entry name" value="SAM"/>
</dbReference>
<evidence type="ECO:0000259" key="3">
    <source>
        <dbReference type="PROSITE" id="PS50105"/>
    </source>
</evidence>
<reference evidence="4" key="1">
    <citation type="journal article" date="2016" name="Nat. Genet.">
        <title>A high-quality carrot genome assembly provides new insights into carotenoid accumulation and asterid genome evolution.</title>
        <authorList>
            <person name="Iorizzo M."/>
            <person name="Ellison S."/>
            <person name="Senalik D."/>
            <person name="Zeng P."/>
            <person name="Satapoomin P."/>
            <person name="Huang J."/>
            <person name="Bowman M."/>
            <person name="Iovene M."/>
            <person name="Sanseverino W."/>
            <person name="Cavagnaro P."/>
            <person name="Yildiz M."/>
            <person name="Macko-Podgorni A."/>
            <person name="Moranska E."/>
            <person name="Grzebelus E."/>
            <person name="Grzebelus D."/>
            <person name="Ashrafi H."/>
            <person name="Zheng Z."/>
            <person name="Cheng S."/>
            <person name="Spooner D."/>
            <person name="Van Deynze A."/>
            <person name="Simon P."/>
        </authorList>
    </citation>
    <scope>NUCLEOTIDE SEQUENCE</scope>
    <source>
        <tissue evidence="4">Leaf</tissue>
    </source>
</reference>
<accession>A0AAF0WS62</accession>
<feature type="region of interest" description="Disordered" evidence="2">
    <location>
        <begin position="1"/>
        <end position="37"/>
    </location>
</feature>
<evidence type="ECO:0000256" key="2">
    <source>
        <dbReference type="SAM" id="MobiDB-lite"/>
    </source>
</evidence>
<dbReference type="InterPro" id="IPR013761">
    <property type="entry name" value="SAM/pointed_sf"/>
</dbReference>
<gene>
    <name evidence="4" type="ORF">DCAR_0314347</name>
</gene>
<dbReference type="Gene3D" id="1.10.150.50">
    <property type="entry name" value="Transcription Factor, Ets-1"/>
    <property type="match status" value="1"/>
</dbReference>
<evidence type="ECO:0000256" key="1">
    <source>
        <dbReference type="ARBA" id="ARBA00022737"/>
    </source>
</evidence>
<evidence type="ECO:0000313" key="5">
    <source>
        <dbReference type="Proteomes" id="UP000077755"/>
    </source>
</evidence>